<comment type="caution">
    <text evidence="1">The sequence shown here is derived from an EMBL/GenBank/DDBJ whole genome shotgun (WGS) entry which is preliminary data.</text>
</comment>
<dbReference type="Proteomes" id="UP000569914">
    <property type="component" value="Unassembled WGS sequence"/>
</dbReference>
<reference evidence="1 2" key="1">
    <citation type="submission" date="2020-07" db="EMBL/GenBank/DDBJ databases">
        <title>Sequencing the genomes of 1000 actinobacteria strains.</title>
        <authorList>
            <person name="Klenk H.-P."/>
        </authorList>
    </citation>
    <scope>NUCLEOTIDE SEQUENCE [LARGE SCALE GENOMIC DNA]</scope>
    <source>
        <strain evidence="1 2">DSM 22083</strain>
    </source>
</reference>
<organism evidence="1 2">
    <name type="scientific">Microlunatus parietis</name>
    <dbReference type="NCBI Taxonomy" id="682979"/>
    <lineage>
        <taxon>Bacteria</taxon>
        <taxon>Bacillati</taxon>
        <taxon>Actinomycetota</taxon>
        <taxon>Actinomycetes</taxon>
        <taxon>Propionibacteriales</taxon>
        <taxon>Propionibacteriaceae</taxon>
        <taxon>Microlunatus</taxon>
    </lineage>
</organism>
<protein>
    <recommendedName>
        <fullName evidence="3">Ankyrin repeat-containing protein</fullName>
    </recommendedName>
</protein>
<evidence type="ECO:0000313" key="2">
    <source>
        <dbReference type="Proteomes" id="UP000569914"/>
    </source>
</evidence>
<evidence type="ECO:0008006" key="3">
    <source>
        <dbReference type="Google" id="ProtNLM"/>
    </source>
</evidence>
<accession>A0A7Y9L6V5</accession>
<dbReference type="EMBL" id="JACCBU010000001">
    <property type="protein sequence ID" value="NYE69194.1"/>
    <property type="molecule type" value="Genomic_DNA"/>
</dbReference>
<proteinExistence type="predicted"/>
<gene>
    <name evidence="1" type="ORF">BKA15_000523</name>
</gene>
<name>A0A7Y9L6V5_9ACTN</name>
<dbReference type="RefSeq" id="WP_179747954.1">
    <property type="nucleotide sequence ID" value="NZ_JACCBU010000001.1"/>
</dbReference>
<keyword evidence="2" id="KW-1185">Reference proteome</keyword>
<sequence>MSDQAEAGRLVDAIRTGDVAAVEQVIREHPALVSARLDGAGRTPLHTATDWPGYFLNGPAIAVAPDTRHQLLHDWLRTRTP</sequence>
<dbReference type="AlphaFoldDB" id="A0A7Y9L6V5"/>
<evidence type="ECO:0000313" key="1">
    <source>
        <dbReference type="EMBL" id="NYE69194.1"/>
    </source>
</evidence>